<keyword evidence="3 6" id="KW-0812">Transmembrane</keyword>
<feature type="transmembrane region" description="Helical" evidence="6">
    <location>
        <begin position="245"/>
        <end position="275"/>
    </location>
</feature>
<protein>
    <submittedName>
        <fullName evidence="8">Phosphatidylglycerol lysyltransferase</fullName>
        <ecNumber evidence="8">2.3.2.3</ecNumber>
    </submittedName>
</protein>
<dbReference type="GO" id="GO:0050071">
    <property type="term" value="F:phosphatidylglycerol lysyltransferase activity"/>
    <property type="evidence" value="ECO:0007669"/>
    <property type="project" value="UniProtKB-EC"/>
</dbReference>
<accession>A0A1S1HFU1</accession>
<evidence type="ECO:0000313" key="9">
    <source>
        <dbReference type="Proteomes" id="UP000179467"/>
    </source>
</evidence>
<reference evidence="8 9" key="1">
    <citation type="submission" date="2016-09" db="EMBL/GenBank/DDBJ databases">
        <title>Metabolic pathway, cell adaptation mechanisms and a novel monoxygenase revealed through proteogenomic-transcription analysis of a Sphingomonas haloaromaticamans strain degrading the fungicide ortho-phenylphenol.</title>
        <authorList>
            <person name="Perruchon C."/>
            <person name="Papadopoulou E.S."/>
            <person name="Rousidou C."/>
            <person name="Vasileiadis S."/>
            <person name="Tanou G."/>
            <person name="Amoutzias G."/>
            <person name="Molassiotis A."/>
            <person name="Karpouzas D.G."/>
        </authorList>
    </citation>
    <scope>NUCLEOTIDE SEQUENCE [LARGE SCALE GENOMIC DNA]</scope>
    <source>
        <strain evidence="8 9">P3</strain>
    </source>
</reference>
<dbReference type="InterPro" id="IPR024320">
    <property type="entry name" value="LPG_synthase_C"/>
</dbReference>
<dbReference type="PANTHER" id="PTHR34697">
    <property type="entry name" value="PHOSPHATIDYLGLYCEROL LYSYLTRANSFERASE"/>
    <property type="match status" value="1"/>
</dbReference>
<sequence>MLATARRFAQRYGLALKIAAIVLLAAAGLAALHGLLAEVRPHQVIVAFRALGAGQIAASVLLTAASYFMLTLYDVLALRIIGRPLPYRTAALASLASYTLSHNFGFALLTGGSARYRVYRSAGLDAGEIVRVIATASITFWMGVVAMAAVALVAHPMALDLGIFTLSPFAQRCAGATIIAAGLVLIWKLRGESRSVRLFRWSFPHPSPGQAIAQIAIAALDLAAASGALLVLVPGAGLHQFPLFFLAYTVAIIASLLSHVPGGVGVFEAVILAALPEIAPPSLLAALIMYRIIYYLAPLMVAAALLVVHERRQIGRPVAAAMGAVQFVLHGIAPSLLAAITFIGGVVLLISGALPAVPARLHELRALLPLPFVEASHIAASLAGTGLLLIAPGLYRRLDGAFHLCRALLLAGAAFSLAKGVDYEEAVILLAIAALLQLSRKAFYRRTALTTAIASPRAIIAILLAVGLSTWIGFFSYKHVAYQSDLWWQFAWNGDASRFLRASFAMAVVLAAAAVLQLFQYVHPPADRRSDGADAALAISASARTEAMLAFTGDKRFLFSATGQALLMYQVQGQSWIVMGDPVGPQGEWPELVWRIREMADAAQGRLMLYQISMDCVPLAIDLGLQLVKYGEEARVFLPDFALDGPDMKGLRHAERRAAREGAEFAILPAAEVPAAMAELRAVSDAWLAEKGNMEKAFSVGRFDPAYLARFDCAVVRHAGRIVAFANIWATSNREELSVDLMRHVATMPYGTMDFLFVQLMKWGRDRGYRWFSLGLAPLAGIEARRLAPMWARAGTFLYRHGDAFYGFEGLRSYKDKFAPRWEPRYIASAHGVGLARALIDLQTLVGGSSRSAARRASLALVA</sequence>
<feature type="transmembrane region" description="Helical" evidence="6">
    <location>
        <begin position="328"/>
        <end position="355"/>
    </location>
</feature>
<evidence type="ECO:0000256" key="3">
    <source>
        <dbReference type="ARBA" id="ARBA00022692"/>
    </source>
</evidence>
<organism evidence="8 9">
    <name type="scientific">Edaphosphingomonas haloaromaticamans</name>
    <dbReference type="NCBI Taxonomy" id="653954"/>
    <lineage>
        <taxon>Bacteria</taxon>
        <taxon>Pseudomonadati</taxon>
        <taxon>Pseudomonadota</taxon>
        <taxon>Alphaproteobacteria</taxon>
        <taxon>Sphingomonadales</taxon>
        <taxon>Rhizorhabdaceae</taxon>
        <taxon>Edaphosphingomonas</taxon>
    </lineage>
</organism>
<dbReference type="InterPro" id="IPR016181">
    <property type="entry name" value="Acyl_CoA_acyltransferase"/>
</dbReference>
<feature type="transmembrane region" description="Helical" evidence="6">
    <location>
        <begin position="129"/>
        <end position="153"/>
    </location>
</feature>
<dbReference type="EMBL" id="MIPT01000001">
    <property type="protein sequence ID" value="OHT20341.1"/>
    <property type="molecule type" value="Genomic_DNA"/>
</dbReference>
<feature type="transmembrane region" description="Helical" evidence="6">
    <location>
        <begin position="56"/>
        <end position="78"/>
    </location>
</feature>
<dbReference type="EC" id="2.3.2.3" evidence="8"/>
<dbReference type="RefSeq" id="WP_070933943.1">
    <property type="nucleotide sequence ID" value="NZ_MIPT01000001.1"/>
</dbReference>
<evidence type="ECO:0000256" key="2">
    <source>
        <dbReference type="ARBA" id="ARBA00022475"/>
    </source>
</evidence>
<keyword evidence="9" id="KW-1185">Reference proteome</keyword>
<feature type="transmembrane region" description="Helical" evidence="6">
    <location>
        <begin position="12"/>
        <end position="36"/>
    </location>
</feature>
<feature type="domain" description="Phosphatidylglycerol lysyltransferase C-terminal" evidence="7">
    <location>
        <begin position="537"/>
        <end position="828"/>
    </location>
</feature>
<keyword evidence="8" id="KW-0808">Transferase</keyword>
<dbReference type="Pfam" id="PF09924">
    <property type="entry name" value="LPG_synthase_C"/>
    <property type="match status" value="1"/>
</dbReference>
<keyword evidence="8" id="KW-0012">Acyltransferase</keyword>
<dbReference type="NCBIfam" id="NF033480">
    <property type="entry name" value="bifunc_MprF"/>
    <property type="match status" value="1"/>
</dbReference>
<keyword evidence="5 6" id="KW-0472">Membrane</keyword>
<dbReference type="SUPFAM" id="SSF55729">
    <property type="entry name" value="Acyl-CoA N-acyltransferases (Nat)"/>
    <property type="match status" value="1"/>
</dbReference>
<evidence type="ECO:0000256" key="4">
    <source>
        <dbReference type="ARBA" id="ARBA00022989"/>
    </source>
</evidence>
<feature type="transmembrane region" description="Helical" evidence="6">
    <location>
        <begin position="211"/>
        <end position="233"/>
    </location>
</feature>
<dbReference type="GO" id="GO:0005886">
    <property type="term" value="C:plasma membrane"/>
    <property type="evidence" value="ECO:0007669"/>
    <property type="project" value="UniProtKB-SubCell"/>
</dbReference>
<dbReference type="AlphaFoldDB" id="A0A1S1HFU1"/>
<feature type="transmembrane region" description="Helical" evidence="6">
    <location>
        <begin position="456"/>
        <end position="479"/>
    </location>
</feature>
<evidence type="ECO:0000256" key="5">
    <source>
        <dbReference type="ARBA" id="ARBA00023136"/>
    </source>
</evidence>
<dbReference type="InterPro" id="IPR051211">
    <property type="entry name" value="PG_lysyltransferase"/>
</dbReference>
<dbReference type="PANTHER" id="PTHR34697:SF2">
    <property type="entry name" value="PHOSPHATIDYLGLYCEROL LYSYLTRANSFERASE"/>
    <property type="match status" value="1"/>
</dbReference>
<feature type="transmembrane region" description="Helical" evidence="6">
    <location>
        <begin position="499"/>
        <end position="519"/>
    </location>
</feature>
<dbReference type="Proteomes" id="UP000179467">
    <property type="component" value="Unassembled WGS sequence"/>
</dbReference>
<feature type="transmembrane region" description="Helical" evidence="6">
    <location>
        <begin position="287"/>
        <end position="308"/>
    </location>
</feature>
<evidence type="ECO:0000313" key="8">
    <source>
        <dbReference type="EMBL" id="OHT20341.1"/>
    </source>
</evidence>
<dbReference type="OrthoDB" id="145485at2"/>
<comment type="caution">
    <text evidence="8">The sequence shown here is derived from an EMBL/GenBank/DDBJ whole genome shotgun (WGS) entry which is preliminary data.</text>
</comment>
<name>A0A1S1HFU1_9SPHN</name>
<gene>
    <name evidence="8" type="primary">mprF</name>
    <name evidence="8" type="ORF">BHE75_02339</name>
</gene>
<keyword evidence="4 6" id="KW-1133">Transmembrane helix</keyword>
<dbReference type="GO" id="GO:0055091">
    <property type="term" value="P:phospholipid homeostasis"/>
    <property type="evidence" value="ECO:0007669"/>
    <property type="project" value="TreeGrafter"/>
</dbReference>
<evidence type="ECO:0000256" key="1">
    <source>
        <dbReference type="ARBA" id="ARBA00004651"/>
    </source>
</evidence>
<feature type="transmembrane region" description="Helical" evidence="6">
    <location>
        <begin position="401"/>
        <end position="420"/>
    </location>
</feature>
<feature type="transmembrane region" description="Helical" evidence="6">
    <location>
        <begin position="375"/>
        <end position="394"/>
    </location>
</feature>
<keyword evidence="2" id="KW-1003">Cell membrane</keyword>
<evidence type="ECO:0000259" key="7">
    <source>
        <dbReference type="Pfam" id="PF09924"/>
    </source>
</evidence>
<feature type="transmembrane region" description="Helical" evidence="6">
    <location>
        <begin position="90"/>
        <end position="109"/>
    </location>
</feature>
<evidence type="ECO:0000256" key="6">
    <source>
        <dbReference type="SAM" id="Phobius"/>
    </source>
</evidence>
<comment type="subcellular location">
    <subcellularLocation>
        <location evidence="1">Cell membrane</location>
        <topology evidence="1">Multi-pass membrane protein</topology>
    </subcellularLocation>
</comment>
<proteinExistence type="predicted"/>